<feature type="transmembrane region" description="Helical" evidence="5">
    <location>
        <begin position="50"/>
        <end position="72"/>
    </location>
</feature>
<evidence type="ECO:0000256" key="2">
    <source>
        <dbReference type="ARBA" id="ARBA00022692"/>
    </source>
</evidence>
<keyword evidence="2 5" id="KW-0812">Transmembrane</keyword>
<dbReference type="Gene3D" id="1.10.3430.10">
    <property type="entry name" value="Ammonium transporter AmtB like domains"/>
    <property type="match status" value="1"/>
</dbReference>
<feature type="transmembrane region" description="Helical" evidence="5">
    <location>
        <begin position="120"/>
        <end position="140"/>
    </location>
</feature>
<feature type="transmembrane region" description="Helical" evidence="5">
    <location>
        <begin position="257"/>
        <end position="282"/>
    </location>
</feature>
<dbReference type="GO" id="GO:0097272">
    <property type="term" value="P:ammonium homeostasis"/>
    <property type="evidence" value="ECO:0007669"/>
    <property type="project" value="TreeGrafter"/>
</dbReference>
<organism evidence="7 8">
    <name type="scientific">Gaiella occulta</name>
    <dbReference type="NCBI Taxonomy" id="1002870"/>
    <lineage>
        <taxon>Bacteria</taxon>
        <taxon>Bacillati</taxon>
        <taxon>Actinomycetota</taxon>
        <taxon>Thermoleophilia</taxon>
        <taxon>Gaiellales</taxon>
        <taxon>Gaiellaceae</taxon>
        <taxon>Gaiella</taxon>
    </lineage>
</organism>
<evidence type="ECO:0000256" key="4">
    <source>
        <dbReference type="ARBA" id="ARBA00023136"/>
    </source>
</evidence>
<dbReference type="EMBL" id="QQZY01000003">
    <property type="protein sequence ID" value="RDI74755.1"/>
    <property type="molecule type" value="Genomic_DNA"/>
</dbReference>
<proteinExistence type="predicted"/>
<feature type="transmembrane region" description="Helical" evidence="5">
    <location>
        <begin position="392"/>
        <end position="416"/>
    </location>
</feature>
<reference evidence="8" key="2">
    <citation type="journal article" date="2019" name="MicrobiologyOpen">
        <title>High-quality draft genome sequence of Gaiella occulta isolated from a 150 meter deep mineral water borehole and comparison with the genome sequences of other deep-branching lineages of the phylum Actinobacteria.</title>
        <authorList>
            <person name="Severino R."/>
            <person name="Froufe H.J.C."/>
            <person name="Barroso C."/>
            <person name="Albuquerque L."/>
            <person name="Lobo-da-Cunha A."/>
            <person name="da Costa M.S."/>
            <person name="Egas C."/>
        </authorList>
    </citation>
    <scope>NUCLEOTIDE SEQUENCE [LARGE SCALE GENOMIC DNA]</scope>
    <source>
        <strain evidence="8">F2-233</strain>
    </source>
</reference>
<evidence type="ECO:0000313" key="7">
    <source>
        <dbReference type="EMBL" id="RDI74755.1"/>
    </source>
</evidence>
<evidence type="ECO:0000313" key="8">
    <source>
        <dbReference type="Proteomes" id="UP000254134"/>
    </source>
</evidence>
<dbReference type="AlphaFoldDB" id="A0A7M2YXP1"/>
<dbReference type="GO" id="GO:0008519">
    <property type="term" value="F:ammonium channel activity"/>
    <property type="evidence" value="ECO:0007669"/>
    <property type="project" value="InterPro"/>
</dbReference>
<dbReference type="Pfam" id="PF00909">
    <property type="entry name" value="Ammonium_transp"/>
    <property type="match status" value="1"/>
</dbReference>
<feature type="transmembrane region" description="Helical" evidence="5">
    <location>
        <begin position="226"/>
        <end position="251"/>
    </location>
</feature>
<evidence type="ECO:0000259" key="6">
    <source>
        <dbReference type="Pfam" id="PF00909"/>
    </source>
</evidence>
<feature type="domain" description="Ammonium transporter AmtB-like" evidence="6">
    <location>
        <begin position="20"/>
        <end position="437"/>
    </location>
</feature>
<feature type="transmembrane region" description="Helical" evidence="5">
    <location>
        <begin position="187"/>
        <end position="205"/>
    </location>
</feature>
<feature type="transmembrane region" description="Helical" evidence="5">
    <location>
        <begin position="318"/>
        <end position="341"/>
    </location>
</feature>
<reference evidence="7 8" key="1">
    <citation type="submission" date="2018-07" db="EMBL/GenBank/DDBJ databases">
        <title>High-quality-draft genome sequence of Gaiella occulta.</title>
        <authorList>
            <person name="Severino R."/>
            <person name="Froufe H.J.C."/>
            <person name="Rainey F.A."/>
            <person name="Barroso C."/>
            <person name="Albuquerque L."/>
            <person name="Lobo-Da-Cunha A."/>
            <person name="Da Costa M.S."/>
            <person name="Egas C."/>
        </authorList>
    </citation>
    <scope>NUCLEOTIDE SEQUENCE [LARGE SCALE GENOMIC DNA]</scope>
    <source>
        <strain evidence="7 8">F2-233</strain>
    </source>
</reference>
<protein>
    <submittedName>
        <fullName evidence="7">Ammonia permease</fullName>
    </submittedName>
</protein>
<evidence type="ECO:0000256" key="3">
    <source>
        <dbReference type="ARBA" id="ARBA00022989"/>
    </source>
</evidence>
<dbReference type="GO" id="GO:0005886">
    <property type="term" value="C:plasma membrane"/>
    <property type="evidence" value="ECO:0007669"/>
    <property type="project" value="TreeGrafter"/>
</dbReference>
<feature type="transmembrane region" description="Helical" evidence="5">
    <location>
        <begin position="294"/>
        <end position="312"/>
    </location>
</feature>
<keyword evidence="3 5" id="KW-1133">Transmembrane helix</keyword>
<dbReference type="PANTHER" id="PTHR11730">
    <property type="entry name" value="AMMONIUM TRANSPORTER"/>
    <property type="match status" value="1"/>
</dbReference>
<comment type="subcellular location">
    <subcellularLocation>
        <location evidence="1">Membrane</location>
        <topology evidence="1">Multi-pass membrane protein</topology>
    </subcellularLocation>
</comment>
<dbReference type="RefSeq" id="WP_181813480.1">
    <property type="nucleotide sequence ID" value="NZ_QQZY01000003.1"/>
</dbReference>
<dbReference type="InterPro" id="IPR029020">
    <property type="entry name" value="Ammonium/urea_transptr"/>
</dbReference>
<feature type="transmembrane region" description="Helical" evidence="5">
    <location>
        <begin position="348"/>
        <end position="368"/>
    </location>
</feature>
<feature type="transmembrane region" description="Helical" evidence="5">
    <location>
        <begin position="17"/>
        <end position="38"/>
    </location>
</feature>
<accession>A0A7M2YXP1</accession>
<keyword evidence="8" id="KW-1185">Reference proteome</keyword>
<dbReference type="SUPFAM" id="SSF111352">
    <property type="entry name" value="Ammonium transporter"/>
    <property type="match status" value="1"/>
</dbReference>
<comment type="caution">
    <text evidence="7">The sequence shown here is derived from an EMBL/GenBank/DDBJ whole genome shotgun (WGS) entry which is preliminary data.</text>
</comment>
<name>A0A7M2YXP1_9ACTN</name>
<evidence type="ECO:0000256" key="1">
    <source>
        <dbReference type="ARBA" id="ARBA00004141"/>
    </source>
</evidence>
<keyword evidence="4 5" id="KW-0472">Membrane</keyword>
<dbReference type="InterPro" id="IPR024041">
    <property type="entry name" value="NH4_transpt_AmtB-like_dom"/>
</dbReference>
<gene>
    <name evidence="7" type="ORF">Gocc_1644</name>
</gene>
<feature type="transmembrane region" description="Helical" evidence="5">
    <location>
        <begin position="147"/>
        <end position="167"/>
    </location>
</feature>
<sequence length="460" mass="48741">MATFKEQVSLDVFYLDLLYAFAAMCVVLVVLGLCLVDGGLVRAKSMVDTWVLKIAAAMVGGLTTIFVGYAIWQWSFNTAFGVPGPLGQALKDWWLFGNNMTEFAGNLDPKKVVEADVNQVFVVFFMTFSMATMALIHSAVVERIKALPLLVTAAIVGTVLSPLAGYLAWGPVSPLTNRGVHDFDGVFPLYIFAGTVSLVFAWRVGPRRGVGAGGQPSAVERPPANLAMTGAGILLIMFALPFIALGSGWVFPGGGYFGISMTTSGMGIVMINVLTAFLAGGLSGTVIAYRERQPAWVFLGPISGAILCGALFDVAKPWVILIVALFGPFVTLLGQRVMVALGIDDPKVVPLALFNGVIGAIATGFIQWGTKTGGFVGLEGKYGFQHATITPWWQLVGVVTIMAIAGIPALLIALFFEKTSGFKVTDAEQDAGLDHAYWDHEPLHGRGVDVPTPAGSTATT</sequence>
<dbReference type="Proteomes" id="UP000254134">
    <property type="component" value="Unassembled WGS sequence"/>
</dbReference>
<evidence type="ECO:0000256" key="5">
    <source>
        <dbReference type="SAM" id="Phobius"/>
    </source>
</evidence>
<dbReference type="PANTHER" id="PTHR11730:SF60">
    <property type="entry name" value="RH50, ISOFORM D"/>
    <property type="match status" value="1"/>
</dbReference>